<evidence type="ECO:0000256" key="1">
    <source>
        <dbReference type="SAM" id="MobiDB-lite"/>
    </source>
</evidence>
<organism evidence="2 3">
    <name type="scientific">Humisphaera borealis</name>
    <dbReference type="NCBI Taxonomy" id="2807512"/>
    <lineage>
        <taxon>Bacteria</taxon>
        <taxon>Pseudomonadati</taxon>
        <taxon>Planctomycetota</taxon>
        <taxon>Phycisphaerae</taxon>
        <taxon>Tepidisphaerales</taxon>
        <taxon>Tepidisphaeraceae</taxon>
        <taxon>Humisphaera</taxon>
    </lineage>
</organism>
<feature type="region of interest" description="Disordered" evidence="1">
    <location>
        <begin position="46"/>
        <end position="79"/>
    </location>
</feature>
<gene>
    <name evidence="2" type="ORF">IPV69_02520</name>
</gene>
<dbReference type="EMBL" id="CP063458">
    <property type="protein sequence ID" value="QOV90267.1"/>
    <property type="molecule type" value="Genomic_DNA"/>
</dbReference>
<dbReference type="KEGG" id="hbs:IPV69_02520"/>
<name>A0A7M2WXL3_9BACT</name>
<proteinExistence type="predicted"/>
<sequence length="79" mass="9057">MAEQIRAVRQAQRRFMGRWRLEQVIIGPELLDHLADDMAAAHLELESSDHSAENAPAETATQTSHRDGWGYPRSRIWSM</sequence>
<protein>
    <submittedName>
        <fullName evidence="2">Uncharacterized protein</fullName>
    </submittedName>
</protein>
<dbReference type="Proteomes" id="UP000593765">
    <property type="component" value="Chromosome"/>
</dbReference>
<dbReference type="RefSeq" id="WP_206293344.1">
    <property type="nucleotide sequence ID" value="NZ_CP063458.1"/>
</dbReference>
<dbReference type="AlphaFoldDB" id="A0A7M2WXL3"/>
<evidence type="ECO:0000313" key="3">
    <source>
        <dbReference type="Proteomes" id="UP000593765"/>
    </source>
</evidence>
<evidence type="ECO:0000313" key="2">
    <source>
        <dbReference type="EMBL" id="QOV90267.1"/>
    </source>
</evidence>
<accession>A0A7M2WXL3</accession>
<reference evidence="2 3" key="1">
    <citation type="submission" date="2020-10" db="EMBL/GenBank/DDBJ databases">
        <title>Wide distribution of Phycisphaera-like planctomycetes from WD2101 soil group in peatlands and genome analysis of the first cultivated representative.</title>
        <authorList>
            <person name="Dedysh S.N."/>
            <person name="Beletsky A.V."/>
            <person name="Ivanova A."/>
            <person name="Kulichevskaya I.S."/>
            <person name="Suzina N.E."/>
            <person name="Philippov D.A."/>
            <person name="Rakitin A.L."/>
            <person name="Mardanov A.V."/>
            <person name="Ravin N.V."/>
        </authorList>
    </citation>
    <scope>NUCLEOTIDE SEQUENCE [LARGE SCALE GENOMIC DNA]</scope>
    <source>
        <strain evidence="2 3">M1803</strain>
    </source>
</reference>
<keyword evidence="3" id="KW-1185">Reference proteome</keyword>